<dbReference type="SUPFAM" id="SSF52540">
    <property type="entry name" value="P-loop containing nucleoside triphosphate hydrolases"/>
    <property type="match status" value="1"/>
</dbReference>
<organism evidence="2 3">
    <name type="scientific">Sphingomonas colocasiae</name>
    <dbReference type="NCBI Taxonomy" id="1848973"/>
    <lineage>
        <taxon>Bacteria</taxon>
        <taxon>Pseudomonadati</taxon>
        <taxon>Pseudomonadota</taxon>
        <taxon>Alphaproteobacteria</taxon>
        <taxon>Sphingomonadales</taxon>
        <taxon>Sphingomonadaceae</taxon>
        <taxon>Sphingomonas</taxon>
    </lineage>
</organism>
<dbReference type="InterPro" id="IPR025669">
    <property type="entry name" value="AAA_dom"/>
</dbReference>
<dbReference type="PANTHER" id="PTHR13696">
    <property type="entry name" value="P-LOOP CONTAINING NUCLEOSIDE TRIPHOSPHATE HYDROLASE"/>
    <property type="match status" value="1"/>
</dbReference>
<gene>
    <name evidence="2" type="ORF">K7G82_26315</name>
</gene>
<dbReference type="InterPro" id="IPR027417">
    <property type="entry name" value="P-loop_NTPase"/>
</dbReference>
<evidence type="ECO:0000313" key="2">
    <source>
        <dbReference type="EMBL" id="MBY8825845.1"/>
    </source>
</evidence>
<sequence>MATIAVYSLKGGVGKTTLAVNLAWSSAIQSSRRTLLWDLDPQGGASYLIGDGKAMKDRAQAVFAKDVEPEKLIRPSTIERLDLLAADTSLRGLDRLFFTLDKKKRLAKLLESLAKHYDRVILDCPPGLTETSEQVMRAADIILSPVIPSPLSERALDEILSFLDRQSGRHAPILPVFSMVDRRRALHRAAMEGHADWPVIPMASAVEQMAIHRSAIGAFAPSSPAAQAFATLWKGIERRLTRTN</sequence>
<accession>A0ABS7PWW0</accession>
<dbReference type="Proteomes" id="UP000706039">
    <property type="component" value="Unassembled WGS sequence"/>
</dbReference>
<dbReference type="CDD" id="cd02042">
    <property type="entry name" value="ParAB_family"/>
    <property type="match status" value="1"/>
</dbReference>
<dbReference type="EMBL" id="JAINVV010000013">
    <property type="protein sequence ID" value="MBY8825845.1"/>
    <property type="molecule type" value="Genomic_DNA"/>
</dbReference>
<dbReference type="PIRSF" id="PIRSF009320">
    <property type="entry name" value="Nuc_binding_HP_1000"/>
    <property type="match status" value="1"/>
</dbReference>
<protein>
    <submittedName>
        <fullName evidence="2">ParA family protein</fullName>
    </submittedName>
</protein>
<evidence type="ECO:0000313" key="3">
    <source>
        <dbReference type="Proteomes" id="UP000706039"/>
    </source>
</evidence>
<dbReference type="InterPro" id="IPR050678">
    <property type="entry name" value="DNA_Partitioning_ATPase"/>
</dbReference>
<keyword evidence="3" id="KW-1185">Reference proteome</keyword>
<reference evidence="2 3" key="1">
    <citation type="submission" date="2021-08" db="EMBL/GenBank/DDBJ databases">
        <authorList>
            <person name="Tuo L."/>
        </authorList>
    </citation>
    <scope>NUCLEOTIDE SEQUENCE [LARGE SCALE GENOMIC DNA]</scope>
    <source>
        <strain evidence="2 3">JCM 31229</strain>
    </source>
</reference>
<evidence type="ECO:0000259" key="1">
    <source>
        <dbReference type="Pfam" id="PF13614"/>
    </source>
</evidence>
<dbReference type="Gene3D" id="3.40.50.300">
    <property type="entry name" value="P-loop containing nucleotide triphosphate hydrolases"/>
    <property type="match status" value="1"/>
</dbReference>
<dbReference type="PANTHER" id="PTHR13696:SF52">
    <property type="entry name" value="PARA FAMILY PROTEIN CT_582"/>
    <property type="match status" value="1"/>
</dbReference>
<proteinExistence type="predicted"/>
<name>A0ABS7PWW0_9SPHN</name>
<dbReference type="Pfam" id="PF13614">
    <property type="entry name" value="AAA_31"/>
    <property type="match status" value="1"/>
</dbReference>
<feature type="domain" description="AAA" evidence="1">
    <location>
        <begin position="2"/>
        <end position="165"/>
    </location>
</feature>
<comment type="caution">
    <text evidence="2">The sequence shown here is derived from an EMBL/GenBank/DDBJ whole genome shotgun (WGS) entry which is preliminary data.</text>
</comment>